<dbReference type="NCBIfam" id="NF038133">
    <property type="entry name" value="choice_anch_L"/>
    <property type="match status" value="1"/>
</dbReference>
<reference evidence="3 4" key="1">
    <citation type="journal article" date="2016" name="ISME J.">
        <title>Global occurrence and heterogeneity of the Roseobacter-clade species Ruegeria mobilis.</title>
        <authorList>
            <person name="Sonnenschein E."/>
            <person name="Gram L."/>
        </authorList>
    </citation>
    <scope>NUCLEOTIDE SEQUENCE [LARGE SCALE GENOMIC DNA]</scope>
    <source>
        <strain evidence="3 4">F1926</strain>
    </source>
</reference>
<name>A0A1B1A6D8_9RHOB</name>
<evidence type="ECO:0000313" key="3">
    <source>
        <dbReference type="EMBL" id="ANP42139.1"/>
    </source>
</evidence>
<accession>A0A1B1A6D8</accession>
<evidence type="ECO:0000313" key="4">
    <source>
        <dbReference type="Proteomes" id="UP000013243"/>
    </source>
</evidence>
<feature type="domain" description="Hedgehog/Intein (Hint)" evidence="2">
    <location>
        <begin position="341"/>
        <end position="479"/>
    </location>
</feature>
<dbReference type="InterPro" id="IPR049804">
    <property type="entry name" value="Choice_anch_L"/>
</dbReference>
<proteinExistence type="predicted"/>
<dbReference type="GeneID" id="28251223"/>
<feature type="compositionally biased region" description="Low complexity" evidence="1">
    <location>
        <begin position="72"/>
        <end position="92"/>
    </location>
</feature>
<dbReference type="Proteomes" id="UP000013243">
    <property type="component" value="Chromosome"/>
</dbReference>
<dbReference type="EMBL" id="CP015230">
    <property type="protein sequence ID" value="ANP42139.1"/>
    <property type="molecule type" value="Genomic_DNA"/>
</dbReference>
<dbReference type="InterPro" id="IPR036844">
    <property type="entry name" value="Hint_dom_sf"/>
</dbReference>
<dbReference type="KEGG" id="rmb:K529_015275"/>
<evidence type="ECO:0000256" key="1">
    <source>
        <dbReference type="SAM" id="MobiDB-lite"/>
    </source>
</evidence>
<dbReference type="SUPFAM" id="SSF51294">
    <property type="entry name" value="Hedgehog/intein (Hint) domain"/>
    <property type="match status" value="1"/>
</dbReference>
<dbReference type="STRING" id="1265309.K529_015275"/>
<protein>
    <recommendedName>
        <fullName evidence="2">Hedgehog/Intein (Hint) domain-containing protein</fullName>
    </recommendedName>
</protein>
<sequence length="526" mass="55522">MPTAQELPIDTSASAEQMAEAIFGNGIEIESASYTGASSASGIYSNGDTIAPGVTPSDTGVILSTGRATDFTNSSGSTNTNTSSGRSTSHGTAGDSDLDAIAGGTTYDAAVFEADFVPEGSNLTMQFVFSSEEYLEYVNSGYNDAVSVWVNGVEAQLVVGDGNVTINNINNTSNQDLYVDNPAGSDPYNTEMDGFTVTLKLTAPVNPGVTNHIKIAIADGGDASYDSNLLIAGDSVQTALVAGDDEVTVQEGDSTTLDVLSNDDQSNGAQLTITHINNQPVTAGSSVTLANGEIITLNADGTLEITGQADVDEDETSVFTYTVADDEGNTDVGFVDLTTTPCFVAGTLIDTSDGPVAVEELEVGMTVLTRDNGGQQLRWIGRSTRTAFGKHAPVRIAANALGRHDAIELSPSHRVLLCSATAEMLFGQEEVLVPAHHLINDKTIHRRADGQVVTYFHLLFDQHEIIRGNGLESESYHPGAASLGGLDAETRAEFFDLMGDKWQTYQNMKRPTLKSYETRALLGESQ</sequence>
<dbReference type="Gene3D" id="2.170.16.10">
    <property type="entry name" value="Hedgehog/Intein (Hint) domain"/>
    <property type="match status" value="1"/>
</dbReference>
<feature type="region of interest" description="Disordered" evidence="1">
    <location>
        <begin position="55"/>
        <end position="97"/>
    </location>
</feature>
<organism evidence="3 4">
    <name type="scientific">Tritonibacter mobilis F1926</name>
    <dbReference type="NCBI Taxonomy" id="1265309"/>
    <lineage>
        <taxon>Bacteria</taxon>
        <taxon>Pseudomonadati</taxon>
        <taxon>Pseudomonadota</taxon>
        <taxon>Alphaproteobacteria</taxon>
        <taxon>Rhodobacterales</taxon>
        <taxon>Paracoccaceae</taxon>
        <taxon>Tritonibacter</taxon>
    </lineage>
</organism>
<gene>
    <name evidence="3" type="ORF">K529_015275</name>
</gene>
<dbReference type="InterPro" id="IPR028992">
    <property type="entry name" value="Hedgehog/Intein_dom"/>
</dbReference>
<dbReference type="AlphaFoldDB" id="A0A1B1A6D8"/>
<dbReference type="Pfam" id="PF13403">
    <property type="entry name" value="Hint_2"/>
    <property type="match status" value="1"/>
</dbReference>
<dbReference type="Pfam" id="PF17963">
    <property type="entry name" value="Big_9"/>
    <property type="match status" value="1"/>
</dbReference>
<dbReference type="RefSeq" id="WP_040642581.1">
    <property type="nucleotide sequence ID" value="NZ_CP015230.1"/>
</dbReference>
<evidence type="ECO:0000259" key="2">
    <source>
        <dbReference type="Pfam" id="PF13403"/>
    </source>
</evidence>